<dbReference type="PIRSF" id="PIRSF006728">
    <property type="entry name" value="CinA"/>
    <property type="match status" value="1"/>
</dbReference>
<dbReference type="NCBIfam" id="TIGR00199">
    <property type="entry name" value="PncC_domain"/>
    <property type="match status" value="1"/>
</dbReference>
<dbReference type="PANTHER" id="PTHR13939">
    <property type="entry name" value="NICOTINAMIDE-NUCLEOTIDE AMIDOHYDROLASE PNCC"/>
    <property type="match status" value="1"/>
</dbReference>
<keyword evidence="4" id="KW-1185">Reference proteome</keyword>
<dbReference type="InterPro" id="IPR008135">
    <property type="entry name" value="Competence-induced_CinA"/>
</dbReference>
<dbReference type="NCBIfam" id="TIGR00177">
    <property type="entry name" value="molyb_syn"/>
    <property type="match status" value="1"/>
</dbReference>
<proteinExistence type="inferred from homology"/>
<dbReference type="PANTHER" id="PTHR13939:SF0">
    <property type="entry name" value="NMN AMIDOHYDROLASE-LIKE PROTEIN YFAY"/>
    <property type="match status" value="1"/>
</dbReference>
<dbReference type="Pfam" id="PF00994">
    <property type="entry name" value="MoCF_biosynth"/>
    <property type="match status" value="1"/>
</dbReference>
<dbReference type="SUPFAM" id="SSF53218">
    <property type="entry name" value="Molybdenum cofactor biosynthesis proteins"/>
    <property type="match status" value="1"/>
</dbReference>
<dbReference type="InterPro" id="IPR001453">
    <property type="entry name" value="MoaB/Mog_dom"/>
</dbReference>
<protein>
    <recommendedName>
        <fullName evidence="1">CinA-like protein</fullName>
    </recommendedName>
</protein>
<name>C1DVA3_SULAA</name>
<dbReference type="InterPro" id="IPR050101">
    <property type="entry name" value="CinA"/>
</dbReference>
<dbReference type="eggNOG" id="COG1058">
    <property type="taxonomic scope" value="Bacteria"/>
</dbReference>
<accession>C1DVA3</accession>
<dbReference type="CDD" id="cd00885">
    <property type="entry name" value="cinA"/>
    <property type="match status" value="1"/>
</dbReference>
<dbReference type="RefSeq" id="WP_012674060.1">
    <property type="nucleotide sequence ID" value="NC_012438.1"/>
</dbReference>
<dbReference type="NCBIfam" id="TIGR00200">
    <property type="entry name" value="cinA_nterm"/>
    <property type="match status" value="1"/>
</dbReference>
<comment type="similarity">
    <text evidence="1">Belongs to the CinA family.</text>
</comment>
<dbReference type="EMBL" id="CP001229">
    <property type="protein sequence ID" value="ACN98739.1"/>
    <property type="molecule type" value="Genomic_DNA"/>
</dbReference>
<dbReference type="Pfam" id="PF02464">
    <property type="entry name" value="CinA"/>
    <property type="match status" value="1"/>
</dbReference>
<dbReference type="OrthoDB" id="9801454at2"/>
<dbReference type="HOGENOM" id="CLU_030805_9_2_0"/>
<evidence type="ECO:0000256" key="1">
    <source>
        <dbReference type="HAMAP-Rule" id="MF_00226"/>
    </source>
</evidence>
<dbReference type="Proteomes" id="UP000001369">
    <property type="component" value="Chromosome"/>
</dbReference>
<dbReference type="SUPFAM" id="SSF142433">
    <property type="entry name" value="CinA-like"/>
    <property type="match status" value="1"/>
</dbReference>
<gene>
    <name evidence="3" type="ordered locus">SULAZ_1067</name>
</gene>
<evidence type="ECO:0000313" key="3">
    <source>
        <dbReference type="EMBL" id="ACN98739.1"/>
    </source>
</evidence>
<reference evidence="3 4" key="1">
    <citation type="journal article" date="2009" name="J. Bacteriol.">
        <title>Complete and draft genome sequences of six members of the Aquificales.</title>
        <authorList>
            <person name="Reysenbach A.L."/>
            <person name="Hamamura N."/>
            <person name="Podar M."/>
            <person name="Griffiths E."/>
            <person name="Ferreira S."/>
            <person name="Hochstein R."/>
            <person name="Heidelberg J."/>
            <person name="Johnson J."/>
            <person name="Mead D."/>
            <person name="Pohorille A."/>
            <person name="Sarmiento M."/>
            <person name="Schweighofer K."/>
            <person name="Seshadri R."/>
            <person name="Voytek M.A."/>
        </authorList>
    </citation>
    <scope>NUCLEOTIDE SEQUENCE [LARGE SCALE GENOMIC DNA]</scope>
    <source>
        <strain evidence="4">Az-Fu1 / DSM 15241 / OCM 825</strain>
    </source>
</reference>
<dbReference type="InterPro" id="IPR036653">
    <property type="entry name" value="CinA-like_C"/>
</dbReference>
<dbReference type="InterPro" id="IPR008136">
    <property type="entry name" value="CinA_C"/>
</dbReference>
<dbReference type="HAMAP" id="MF_00226_B">
    <property type="entry name" value="CinA_B"/>
    <property type="match status" value="1"/>
</dbReference>
<feature type="domain" description="MoaB/Mog" evidence="2">
    <location>
        <begin position="4"/>
        <end position="172"/>
    </location>
</feature>
<sequence length="406" mass="45104">MKAIVIITGSEFVQGRKQDKNGLFIAKNLFERGVDVIGIIISPDDLYSLTNYIKYALDRSDLVFISGGLGPTSDDITRQAVANAIGVALIYHEEWLSKLKTEYKKAGVEITQERKSMAKIPYGAAILENPVGRACGFIKVLDDVKKAIVALPGVPSEMEPMFYNALDKLGLKEKKKFTQLYRVFGIKELDLNYLLEDVKNISYNFSPKGVDIFLWEDNEKEFLQVKQKVKERLGSMIYAEDNTEMEEVVGKLLKEKGLTVATAESSTGGLIVSRLVNVPGSSQYVLGGLVSYSNEAKINILKVKKEDIEKYGAVSETVAKQMVENVRGIFGSDIAVSDTGIAGPTGETPDKPLGLHYIGFTDGKETKVYKEIYKGSRNDVRLYISQFALNLIRLYLTDKERSFNNG</sequence>
<organism evidence="3 4">
    <name type="scientific">Sulfurihydrogenibium azorense (strain DSM 15241 / OCM 825 / Az-Fu1)</name>
    <dbReference type="NCBI Taxonomy" id="204536"/>
    <lineage>
        <taxon>Bacteria</taxon>
        <taxon>Pseudomonadati</taxon>
        <taxon>Aquificota</taxon>
        <taxon>Aquificia</taxon>
        <taxon>Aquificales</taxon>
        <taxon>Hydrogenothermaceae</taxon>
        <taxon>Sulfurihydrogenibium</taxon>
    </lineage>
</organism>
<dbReference type="STRING" id="204536.SULAZ_1067"/>
<evidence type="ECO:0000313" key="4">
    <source>
        <dbReference type="Proteomes" id="UP000001369"/>
    </source>
</evidence>
<dbReference type="Gene3D" id="3.90.950.20">
    <property type="entry name" value="CinA-like"/>
    <property type="match status" value="1"/>
</dbReference>
<dbReference type="eggNOG" id="COG1546">
    <property type="taxonomic scope" value="Bacteria"/>
</dbReference>
<dbReference type="AlphaFoldDB" id="C1DVA3"/>
<dbReference type="InterPro" id="IPR036425">
    <property type="entry name" value="MoaB/Mog-like_dom_sf"/>
</dbReference>
<dbReference type="KEGG" id="saf:SULAZ_1067"/>
<dbReference type="Gene3D" id="3.40.980.10">
    <property type="entry name" value="MoaB/Mog-like domain"/>
    <property type="match status" value="1"/>
</dbReference>
<dbReference type="SMART" id="SM00852">
    <property type="entry name" value="MoCF_biosynth"/>
    <property type="match status" value="1"/>
</dbReference>
<evidence type="ECO:0000259" key="2">
    <source>
        <dbReference type="SMART" id="SM00852"/>
    </source>
</evidence>